<name>A0A392PUS0_9FABA</name>
<feature type="domain" description="RQC" evidence="2">
    <location>
        <begin position="32"/>
        <end position="103"/>
    </location>
</feature>
<accession>A0A392PUS0</accession>
<protein>
    <submittedName>
        <fullName evidence="3">ATP-dependent DNA helicase Q-like 4A-like</fullName>
    </submittedName>
</protein>
<dbReference type="AlphaFoldDB" id="A0A392PUS0"/>
<evidence type="ECO:0000256" key="1">
    <source>
        <dbReference type="SAM" id="MobiDB-lite"/>
    </source>
</evidence>
<reference evidence="3 4" key="1">
    <citation type="journal article" date="2018" name="Front. Plant Sci.">
        <title>Red Clover (Trifolium pratense) and Zigzag Clover (T. medium) - A Picture of Genomic Similarities and Differences.</title>
        <authorList>
            <person name="Dluhosova J."/>
            <person name="Istvanek J."/>
            <person name="Nedelnik J."/>
            <person name="Repkova J."/>
        </authorList>
    </citation>
    <scope>NUCLEOTIDE SEQUENCE [LARGE SCALE GENOMIC DNA]</scope>
    <source>
        <strain evidence="4">cv. 10/8</strain>
        <tissue evidence="3">Leaf</tissue>
    </source>
</reference>
<keyword evidence="3" id="KW-0378">Hydrolase</keyword>
<keyword evidence="3" id="KW-0067">ATP-binding</keyword>
<dbReference type="GO" id="GO:0006281">
    <property type="term" value="P:DNA repair"/>
    <property type="evidence" value="ECO:0007669"/>
    <property type="project" value="InterPro"/>
</dbReference>
<dbReference type="Proteomes" id="UP000265520">
    <property type="component" value="Unassembled WGS sequence"/>
</dbReference>
<dbReference type="GO" id="GO:0043138">
    <property type="term" value="F:3'-5' DNA helicase activity"/>
    <property type="evidence" value="ECO:0007669"/>
    <property type="project" value="InterPro"/>
</dbReference>
<comment type="caution">
    <text evidence="3">The sequence shown here is derived from an EMBL/GenBank/DDBJ whole genome shotgun (WGS) entry which is preliminary data.</text>
</comment>
<feature type="non-terminal residue" evidence="3">
    <location>
        <position position="104"/>
    </location>
</feature>
<organism evidence="3 4">
    <name type="scientific">Trifolium medium</name>
    <dbReference type="NCBI Taxonomy" id="97028"/>
    <lineage>
        <taxon>Eukaryota</taxon>
        <taxon>Viridiplantae</taxon>
        <taxon>Streptophyta</taxon>
        <taxon>Embryophyta</taxon>
        <taxon>Tracheophyta</taxon>
        <taxon>Spermatophyta</taxon>
        <taxon>Magnoliopsida</taxon>
        <taxon>eudicotyledons</taxon>
        <taxon>Gunneridae</taxon>
        <taxon>Pentapetalae</taxon>
        <taxon>rosids</taxon>
        <taxon>fabids</taxon>
        <taxon>Fabales</taxon>
        <taxon>Fabaceae</taxon>
        <taxon>Papilionoideae</taxon>
        <taxon>50 kb inversion clade</taxon>
        <taxon>NPAAA clade</taxon>
        <taxon>Hologalegina</taxon>
        <taxon>IRL clade</taxon>
        <taxon>Trifolieae</taxon>
        <taxon>Trifolium</taxon>
    </lineage>
</organism>
<proteinExistence type="predicted"/>
<evidence type="ECO:0000313" key="3">
    <source>
        <dbReference type="EMBL" id="MCI15249.1"/>
    </source>
</evidence>
<keyword evidence="3" id="KW-0547">Nucleotide-binding</keyword>
<dbReference type="SUPFAM" id="SSF46785">
    <property type="entry name" value="Winged helix' DNA-binding domain"/>
    <property type="match status" value="1"/>
</dbReference>
<keyword evidence="3" id="KW-0347">Helicase</keyword>
<evidence type="ECO:0000259" key="2">
    <source>
        <dbReference type="Pfam" id="PF09382"/>
    </source>
</evidence>
<dbReference type="EMBL" id="LXQA010095623">
    <property type="protein sequence ID" value="MCI15249.1"/>
    <property type="molecule type" value="Genomic_DNA"/>
</dbReference>
<keyword evidence="4" id="KW-1185">Reference proteome</keyword>
<evidence type="ECO:0000313" key="4">
    <source>
        <dbReference type="Proteomes" id="UP000265520"/>
    </source>
</evidence>
<dbReference type="GO" id="GO:0006260">
    <property type="term" value="P:DNA replication"/>
    <property type="evidence" value="ECO:0007669"/>
    <property type="project" value="InterPro"/>
</dbReference>
<dbReference type="InterPro" id="IPR036388">
    <property type="entry name" value="WH-like_DNA-bd_sf"/>
</dbReference>
<dbReference type="InterPro" id="IPR036390">
    <property type="entry name" value="WH_DNA-bd_sf"/>
</dbReference>
<dbReference type="Gene3D" id="1.10.10.10">
    <property type="entry name" value="Winged helix-like DNA-binding domain superfamily/Winged helix DNA-binding domain"/>
    <property type="match status" value="1"/>
</dbReference>
<dbReference type="Pfam" id="PF09382">
    <property type="entry name" value="RQC"/>
    <property type="match status" value="1"/>
</dbReference>
<feature type="region of interest" description="Disordered" evidence="1">
    <location>
        <begin position="1"/>
        <end position="22"/>
    </location>
</feature>
<dbReference type="InterPro" id="IPR018982">
    <property type="entry name" value="RQC_domain"/>
</dbReference>
<sequence length="104" mass="11539">MLSLGAIEQSPMPSGYSRSNAINSGRILETNTENLLRMVELVKLTGQKVSASHILEVYRGSLSQMVKKHRHETVRLHGAGKHLAKGEASRILHHLVVEDFLAEE</sequence>